<sequence length="779" mass="88390">MTNLLAIPSKKTYTIDVKQPVYDYLLEHGGTHPAAVKKDINQWQAMRQRLVDAKPHLDLVQDMLSYHAHLTTILSKLPTDIAIDIAYAPVFAPSALPATLRNLVFERASLCFNLAALYSQLAISEDRSHLDGIKRAVGHFQNAAGTLSYLRTTVLPKLVFCPGDEQKPIDLSIPFVHSLEWLMLAQAQECGWQKSAKFDGNTKNSLIARLAASASSMYKSSLTIIREASSEIRILFPSDWLAHIEAKQYHFEAVSQYRKSRDDLNDSRYGSEIAYLTQALAGAKRAYDVARKGKVSNAVQHDVHSFLEAVQKNITRAERDNDLIYHQDVPPVSSLPPISQGTIAQMTVPKELANPTSIVNNSDMLFSELIGWGARAAINIYNDRKKNLIQDQLVEVAQSCKDETDRALRSLNLPASLEALERHVGLPPSLLKKAEEVRLENGPVKIEAAIEDVQKLARQNVKTLDEAMDILDHEASEDESTRESVSVDRAPSHEANMHLIEMYNRYRAILDQAAASDETVRTKWDQWERNITELTWDETELEESIPSSTASSRNTETDRHARALRVLLEQVDDLHSSREQIVERAKKLAEVDDIQPRIVKAASGLERLGELQPAMFEDVLDQELAKYDKFIGWLKDLETKQEELMQSIRRENDVFLQSRRDDISVKDRERALQSLDLSYQKYREILRNLQEGVKFYNDLIGILMQFKETCRQWSNERQREIHLLSRSMQSLSVEEAHPPNSEESSPVNETGRVTLPSLNSNDWEFEEMSLPPPPAGRRK</sequence>
<evidence type="ECO:0000259" key="3">
    <source>
        <dbReference type="PROSITE" id="PS51180"/>
    </source>
</evidence>
<gene>
    <name evidence="4" type="primary">RIM20</name>
    <name evidence="4" type="ORF">VKT23_011421</name>
</gene>
<feature type="compositionally biased region" description="Pro residues" evidence="2">
    <location>
        <begin position="770"/>
        <end position="779"/>
    </location>
</feature>
<dbReference type="Proteomes" id="UP001498398">
    <property type="component" value="Unassembled WGS sequence"/>
</dbReference>
<organism evidence="4 5">
    <name type="scientific">Marasmiellus scandens</name>
    <dbReference type="NCBI Taxonomy" id="2682957"/>
    <lineage>
        <taxon>Eukaryota</taxon>
        <taxon>Fungi</taxon>
        <taxon>Dikarya</taxon>
        <taxon>Basidiomycota</taxon>
        <taxon>Agaricomycotina</taxon>
        <taxon>Agaricomycetes</taxon>
        <taxon>Agaricomycetidae</taxon>
        <taxon>Agaricales</taxon>
        <taxon>Marasmiineae</taxon>
        <taxon>Omphalotaceae</taxon>
        <taxon>Marasmiellus</taxon>
    </lineage>
</organism>
<evidence type="ECO:0000313" key="5">
    <source>
        <dbReference type="Proteomes" id="UP001498398"/>
    </source>
</evidence>
<dbReference type="PROSITE" id="PS51180">
    <property type="entry name" value="BRO1"/>
    <property type="match status" value="1"/>
</dbReference>
<feature type="region of interest" description="Disordered" evidence="2">
    <location>
        <begin position="538"/>
        <end position="558"/>
    </location>
</feature>
<feature type="region of interest" description="Disordered" evidence="2">
    <location>
        <begin position="730"/>
        <end position="779"/>
    </location>
</feature>
<evidence type="ECO:0000256" key="2">
    <source>
        <dbReference type="SAM" id="MobiDB-lite"/>
    </source>
</evidence>
<dbReference type="InterPro" id="IPR038499">
    <property type="entry name" value="BRO1_sf"/>
</dbReference>
<dbReference type="Gene3D" id="1.20.120.560">
    <property type="entry name" value="alix/aip1 in complex with the ypdl late domain"/>
    <property type="match status" value="1"/>
</dbReference>
<dbReference type="PANTHER" id="PTHR23030">
    <property type="entry name" value="PCD6 INTERACTING PROTEIN-RELATED"/>
    <property type="match status" value="1"/>
</dbReference>
<dbReference type="InterPro" id="IPR025304">
    <property type="entry name" value="ALIX_V_dom"/>
</dbReference>
<dbReference type="Pfam" id="PF03097">
    <property type="entry name" value="BRO1"/>
    <property type="match status" value="1"/>
</dbReference>
<feature type="domain" description="BRO1" evidence="3">
    <location>
        <begin position="3"/>
        <end position="411"/>
    </location>
</feature>
<dbReference type="InterPro" id="IPR004328">
    <property type="entry name" value="BRO1_dom"/>
</dbReference>
<dbReference type="Pfam" id="PF13949">
    <property type="entry name" value="ALIX_LYPXL_bnd"/>
    <property type="match status" value="1"/>
</dbReference>
<dbReference type="Gene3D" id="1.20.140.50">
    <property type="entry name" value="alix/aip1 like domains"/>
    <property type="match status" value="1"/>
</dbReference>
<comment type="similarity">
    <text evidence="1">Belongs to the palA/RIM20 family.</text>
</comment>
<accession>A0ABR1J9Z6</accession>
<dbReference type="Gene3D" id="1.25.40.280">
    <property type="entry name" value="alix/aip1 like domains"/>
    <property type="match status" value="1"/>
</dbReference>
<evidence type="ECO:0000256" key="1">
    <source>
        <dbReference type="ARBA" id="ARBA00038154"/>
    </source>
</evidence>
<dbReference type="PANTHER" id="PTHR23030:SF39">
    <property type="entry name" value="PROGRAMMED CELL DEATH 6-INTERACTING PROTEIN"/>
    <property type="match status" value="1"/>
</dbReference>
<protein>
    <submittedName>
        <fullName evidence="4">PH-response regulator protein palA/rim20</fullName>
    </submittedName>
</protein>
<feature type="compositionally biased region" description="Polar residues" evidence="2">
    <location>
        <begin position="545"/>
        <end position="554"/>
    </location>
</feature>
<keyword evidence="5" id="KW-1185">Reference proteome</keyword>
<reference evidence="4 5" key="1">
    <citation type="submission" date="2024-01" db="EMBL/GenBank/DDBJ databases">
        <title>A draft genome for the cacao thread blight pathogen Marasmiellus scandens.</title>
        <authorList>
            <person name="Baruah I.K."/>
            <person name="Leung J."/>
            <person name="Bukari Y."/>
            <person name="Amoako-Attah I."/>
            <person name="Meinhardt L.W."/>
            <person name="Bailey B.A."/>
            <person name="Cohen S.P."/>
        </authorList>
    </citation>
    <scope>NUCLEOTIDE SEQUENCE [LARGE SCALE GENOMIC DNA]</scope>
    <source>
        <strain evidence="4 5">GH-19</strain>
    </source>
</reference>
<proteinExistence type="inferred from homology"/>
<dbReference type="EMBL" id="JBANRG010000024">
    <property type="protein sequence ID" value="KAK7454668.1"/>
    <property type="molecule type" value="Genomic_DNA"/>
</dbReference>
<dbReference type="SMART" id="SM01041">
    <property type="entry name" value="BRO1"/>
    <property type="match status" value="1"/>
</dbReference>
<evidence type="ECO:0000313" key="4">
    <source>
        <dbReference type="EMBL" id="KAK7454668.1"/>
    </source>
</evidence>
<comment type="caution">
    <text evidence="4">The sequence shown here is derived from an EMBL/GenBank/DDBJ whole genome shotgun (WGS) entry which is preliminary data.</text>
</comment>
<name>A0ABR1J9Z6_9AGAR</name>